<accession>A0ABU9VEU8</accession>
<proteinExistence type="predicted"/>
<evidence type="ECO:0000313" key="2">
    <source>
        <dbReference type="Proteomes" id="UP001418796"/>
    </source>
</evidence>
<reference evidence="1 2" key="1">
    <citation type="submission" date="2024-03" db="EMBL/GenBank/DDBJ databases">
        <title>Bacilli Hybrid Assemblies.</title>
        <authorList>
            <person name="Kovac J."/>
        </authorList>
    </citation>
    <scope>NUCLEOTIDE SEQUENCE [LARGE SCALE GENOMIC DNA]</scope>
    <source>
        <strain evidence="1 2">FSL R7-0666</strain>
    </source>
</reference>
<gene>
    <name evidence="1" type="ORF">MKY91_04170</name>
</gene>
<protein>
    <recommendedName>
        <fullName evidence="3">CN hydrolase domain-containing protein</fullName>
    </recommendedName>
</protein>
<comment type="caution">
    <text evidence="1">The sequence shown here is derived from an EMBL/GenBank/DDBJ whole genome shotgun (WGS) entry which is preliminary data.</text>
</comment>
<name>A0ABU9VEU8_9BACI</name>
<dbReference type="RefSeq" id="WP_343129488.1">
    <property type="nucleotide sequence ID" value="NZ_JBCITK010000001.1"/>
</dbReference>
<dbReference type="Gene3D" id="3.60.110.10">
    <property type="entry name" value="Carbon-nitrogen hydrolase"/>
    <property type="match status" value="1"/>
</dbReference>
<sequence>MNIIISQPKQEDDFQSLEHHITSASQNDLVFFPEGYIKRYEDVRNVAKLAHSKGIFVVTGYLDKDSKDRALIIDNKGRILLDRRKTRTNEQLVEPFHISLGEMKIGYILCMEILKGYEQLDQYIDMKLDMIFHPIGTGMFSEAQFTEWIREATRISEKYSTTVIGTSHADGSFQNCGISIPISYVVKKGETIFISKNDTRSRMYNISTERTYIFNTKNER</sequence>
<evidence type="ECO:0000313" key="1">
    <source>
        <dbReference type="EMBL" id="MEN0642358.1"/>
    </source>
</evidence>
<dbReference type="EMBL" id="JBCITK010000001">
    <property type="protein sequence ID" value="MEN0642358.1"/>
    <property type="molecule type" value="Genomic_DNA"/>
</dbReference>
<dbReference type="Proteomes" id="UP001418796">
    <property type="component" value="Unassembled WGS sequence"/>
</dbReference>
<evidence type="ECO:0008006" key="3">
    <source>
        <dbReference type="Google" id="ProtNLM"/>
    </source>
</evidence>
<dbReference type="InterPro" id="IPR036526">
    <property type="entry name" value="C-N_Hydrolase_sf"/>
</dbReference>
<dbReference type="SUPFAM" id="SSF56317">
    <property type="entry name" value="Carbon-nitrogen hydrolase"/>
    <property type="match status" value="1"/>
</dbReference>
<keyword evidence="2" id="KW-1185">Reference proteome</keyword>
<organism evidence="1 2">
    <name type="scientific">Alkalicoccobacillus gibsonii</name>
    <dbReference type="NCBI Taxonomy" id="79881"/>
    <lineage>
        <taxon>Bacteria</taxon>
        <taxon>Bacillati</taxon>
        <taxon>Bacillota</taxon>
        <taxon>Bacilli</taxon>
        <taxon>Bacillales</taxon>
        <taxon>Bacillaceae</taxon>
        <taxon>Alkalicoccobacillus</taxon>
    </lineage>
</organism>